<keyword evidence="4" id="KW-0646">Protease inhibitor</keyword>
<dbReference type="GO" id="GO:0004867">
    <property type="term" value="F:serine-type endopeptidase inhibitor activity"/>
    <property type="evidence" value="ECO:0007669"/>
    <property type="project" value="UniProtKB-KW"/>
</dbReference>
<dbReference type="InterPro" id="IPR000215">
    <property type="entry name" value="Serpin_fam"/>
</dbReference>
<sequence length="589" mass="64151">MSSRLSITPKSPKSPTGEDAVQPSDGSLSSSTNTYASSSEEASTSSRGRLSATCASEGRDPRIDIESYLRASFVMHPEVAGPLLQFPIEMYLSMRGEGSDANVLLCPWYLACALVVMYHGASGATRRQIAQAMHVDDDGSVVSVLDSHASRMFCRDYRRPLHTHSDLALQEVARNCGVVGDALNIVKDVSNAILESKNRRTVYSSVVLPPGNDGGEQDCSGPSTLLLPLCPTRWTVTVKSMERFVENYERVQATLKDISSLSAQLVLLPTLLRDEGPAASERILQILQGLNVTSYSCLFHDERVKLSSYFVEPLSGLDMHSHVRDFARSSAQCCRGLNGLLRSLAGFAFQEDVFGKGSIDADTMVVLASVFSFQSRWFCDGDARALTGHFCRPSGEGGVVKETVPMLRLRGSFRFANFKDDDGFEVTVLEIPFQDPRRSIAIFLPAQSSSFEALEDRLDAPNVLKCLSRLERHRLAEVILPKLKMNCVADLKRHLPLLGAVNVFTEAADLCNMSTLEGLKVSAAKQVSVFSIGRRGAGTPEAQAAASDATRTVLGTDAVKIVVDRPFFFLIVARDPDTVLLLGSVTRVL</sequence>
<dbReference type="OrthoDB" id="10063692at2759"/>
<dbReference type="InterPro" id="IPR023795">
    <property type="entry name" value="Serpin_CS"/>
</dbReference>
<organism evidence="10 11">
    <name type="scientific">Haemaphysalis longicornis</name>
    <name type="common">Bush tick</name>
    <dbReference type="NCBI Taxonomy" id="44386"/>
    <lineage>
        <taxon>Eukaryota</taxon>
        <taxon>Metazoa</taxon>
        <taxon>Ecdysozoa</taxon>
        <taxon>Arthropoda</taxon>
        <taxon>Chelicerata</taxon>
        <taxon>Arachnida</taxon>
        <taxon>Acari</taxon>
        <taxon>Parasitiformes</taxon>
        <taxon>Ixodida</taxon>
        <taxon>Ixodoidea</taxon>
        <taxon>Ixodidae</taxon>
        <taxon>Haemaphysalinae</taxon>
        <taxon>Haemaphysalis</taxon>
    </lineage>
</organism>
<evidence type="ECO:0000256" key="4">
    <source>
        <dbReference type="ARBA" id="ARBA00022690"/>
    </source>
</evidence>
<dbReference type="Proteomes" id="UP000821853">
    <property type="component" value="Chromosome 5"/>
</dbReference>
<protein>
    <recommendedName>
        <fullName evidence="9">Serpin domain-containing protein</fullName>
    </recommendedName>
</protein>
<dbReference type="PROSITE" id="PS00284">
    <property type="entry name" value="SERPIN"/>
    <property type="match status" value="1"/>
</dbReference>
<evidence type="ECO:0000313" key="11">
    <source>
        <dbReference type="Proteomes" id="UP000821853"/>
    </source>
</evidence>
<feature type="compositionally biased region" description="Polar residues" evidence="8">
    <location>
        <begin position="1"/>
        <end position="14"/>
    </location>
</feature>
<comment type="similarity">
    <text evidence="2 7">Belongs to the serpin family.</text>
</comment>
<dbReference type="InterPro" id="IPR042178">
    <property type="entry name" value="Serpin_sf_1"/>
</dbReference>
<dbReference type="InterPro" id="IPR042185">
    <property type="entry name" value="Serpin_sf_2"/>
</dbReference>
<dbReference type="Gene3D" id="3.30.497.10">
    <property type="entry name" value="Antithrombin, subunit I, domain 2"/>
    <property type="match status" value="2"/>
</dbReference>
<comment type="caution">
    <text evidence="10">The sequence shown here is derived from an EMBL/GenBank/DDBJ whole genome shotgun (WGS) entry which is preliminary data.</text>
</comment>
<gene>
    <name evidence="10" type="ORF">HPB48_018719</name>
</gene>
<dbReference type="AlphaFoldDB" id="A0A9J6GMZ8"/>
<dbReference type="Pfam" id="PF00079">
    <property type="entry name" value="Serpin"/>
    <property type="match status" value="2"/>
</dbReference>
<dbReference type="Gene3D" id="2.30.39.10">
    <property type="entry name" value="Alpha-1-antitrypsin, domain 1"/>
    <property type="match status" value="1"/>
</dbReference>
<evidence type="ECO:0000256" key="6">
    <source>
        <dbReference type="ARBA" id="ARBA00023180"/>
    </source>
</evidence>
<evidence type="ECO:0000256" key="2">
    <source>
        <dbReference type="ARBA" id="ARBA00009500"/>
    </source>
</evidence>
<proteinExistence type="inferred from homology"/>
<dbReference type="InterPro" id="IPR036186">
    <property type="entry name" value="Serpin_sf"/>
</dbReference>
<name>A0A9J6GMZ8_HAELO</name>
<dbReference type="InterPro" id="IPR023796">
    <property type="entry name" value="Serpin_dom"/>
</dbReference>
<keyword evidence="6" id="KW-0325">Glycoprotein</keyword>
<dbReference type="VEuPathDB" id="VectorBase:HLOH_064442"/>
<evidence type="ECO:0000256" key="7">
    <source>
        <dbReference type="RuleBase" id="RU000411"/>
    </source>
</evidence>
<dbReference type="EMBL" id="JABSTR010000007">
    <property type="protein sequence ID" value="KAH9375952.1"/>
    <property type="molecule type" value="Genomic_DNA"/>
</dbReference>
<dbReference type="GO" id="GO:0005615">
    <property type="term" value="C:extracellular space"/>
    <property type="evidence" value="ECO:0007669"/>
    <property type="project" value="InterPro"/>
</dbReference>
<keyword evidence="11" id="KW-1185">Reference proteome</keyword>
<comment type="subcellular location">
    <subcellularLocation>
        <location evidence="1">Secreted</location>
    </subcellularLocation>
</comment>
<evidence type="ECO:0000256" key="1">
    <source>
        <dbReference type="ARBA" id="ARBA00004613"/>
    </source>
</evidence>
<reference evidence="10 11" key="1">
    <citation type="journal article" date="2020" name="Cell">
        <title>Large-Scale Comparative Analyses of Tick Genomes Elucidate Their Genetic Diversity and Vector Capacities.</title>
        <authorList>
            <consortium name="Tick Genome and Microbiome Consortium (TIGMIC)"/>
            <person name="Jia N."/>
            <person name="Wang J."/>
            <person name="Shi W."/>
            <person name="Du L."/>
            <person name="Sun Y."/>
            <person name="Zhan W."/>
            <person name="Jiang J.F."/>
            <person name="Wang Q."/>
            <person name="Zhang B."/>
            <person name="Ji P."/>
            <person name="Bell-Sakyi L."/>
            <person name="Cui X.M."/>
            <person name="Yuan T.T."/>
            <person name="Jiang B.G."/>
            <person name="Yang W.F."/>
            <person name="Lam T.T."/>
            <person name="Chang Q.C."/>
            <person name="Ding S.J."/>
            <person name="Wang X.J."/>
            <person name="Zhu J.G."/>
            <person name="Ruan X.D."/>
            <person name="Zhao L."/>
            <person name="Wei J.T."/>
            <person name="Ye R.Z."/>
            <person name="Que T.C."/>
            <person name="Du C.H."/>
            <person name="Zhou Y.H."/>
            <person name="Cheng J.X."/>
            <person name="Dai P.F."/>
            <person name="Guo W.B."/>
            <person name="Han X.H."/>
            <person name="Huang E.J."/>
            <person name="Li L.F."/>
            <person name="Wei W."/>
            <person name="Gao Y.C."/>
            <person name="Liu J.Z."/>
            <person name="Shao H.Z."/>
            <person name="Wang X."/>
            <person name="Wang C.C."/>
            <person name="Yang T.C."/>
            <person name="Huo Q.B."/>
            <person name="Li W."/>
            <person name="Chen H.Y."/>
            <person name="Chen S.E."/>
            <person name="Zhou L.G."/>
            <person name="Ni X.B."/>
            <person name="Tian J.H."/>
            <person name="Sheng Y."/>
            <person name="Liu T."/>
            <person name="Pan Y.S."/>
            <person name="Xia L.Y."/>
            <person name="Li J."/>
            <person name="Zhao F."/>
            <person name="Cao W.C."/>
        </authorList>
    </citation>
    <scope>NUCLEOTIDE SEQUENCE [LARGE SCALE GENOMIC DNA]</scope>
    <source>
        <strain evidence="10">HaeL-2018</strain>
    </source>
</reference>
<dbReference type="PANTHER" id="PTHR11461:SF211">
    <property type="entry name" value="GH10112P-RELATED"/>
    <property type="match status" value="1"/>
</dbReference>
<feature type="compositionally biased region" description="Low complexity" evidence="8">
    <location>
        <begin position="27"/>
        <end position="46"/>
    </location>
</feature>
<dbReference type="SUPFAM" id="SSF56574">
    <property type="entry name" value="Serpins"/>
    <property type="match status" value="2"/>
</dbReference>
<keyword evidence="3" id="KW-0964">Secreted</keyword>
<dbReference type="PANTHER" id="PTHR11461">
    <property type="entry name" value="SERINE PROTEASE INHIBITOR, SERPIN"/>
    <property type="match status" value="1"/>
</dbReference>
<feature type="region of interest" description="Disordered" evidence="8">
    <location>
        <begin position="1"/>
        <end position="56"/>
    </location>
</feature>
<dbReference type="SMART" id="SM00093">
    <property type="entry name" value="SERPIN"/>
    <property type="match status" value="1"/>
</dbReference>
<accession>A0A9J6GMZ8</accession>
<keyword evidence="5" id="KW-0722">Serine protease inhibitor</keyword>
<evidence type="ECO:0000256" key="3">
    <source>
        <dbReference type="ARBA" id="ARBA00022525"/>
    </source>
</evidence>
<feature type="domain" description="Serpin" evidence="9">
    <location>
        <begin position="88"/>
        <end position="588"/>
    </location>
</feature>
<evidence type="ECO:0000256" key="8">
    <source>
        <dbReference type="SAM" id="MobiDB-lite"/>
    </source>
</evidence>
<evidence type="ECO:0000256" key="5">
    <source>
        <dbReference type="ARBA" id="ARBA00022900"/>
    </source>
</evidence>
<evidence type="ECO:0000313" key="10">
    <source>
        <dbReference type="EMBL" id="KAH9375952.1"/>
    </source>
</evidence>
<evidence type="ECO:0000259" key="9">
    <source>
        <dbReference type="SMART" id="SM00093"/>
    </source>
</evidence>